<name>A0A0B8QJ20_9VIBR</name>
<evidence type="ECO:0000256" key="1">
    <source>
        <dbReference type="SAM" id="SignalP"/>
    </source>
</evidence>
<feature type="chain" id="PRO_5002123370" evidence="1">
    <location>
        <begin position="24"/>
        <end position="164"/>
    </location>
</feature>
<reference evidence="2 3" key="2">
    <citation type="submission" date="2015-01" db="EMBL/GenBank/DDBJ databases">
        <authorList>
            <consortium name="NBRP consortium"/>
            <person name="Sawabe T."/>
            <person name="Meirelles P."/>
            <person name="Feng G."/>
            <person name="Sayaka M."/>
            <person name="Hattori M."/>
            <person name="Ohkuma M."/>
        </authorList>
    </citation>
    <scope>NUCLEOTIDE SEQUENCE [LARGE SCALE GENOMIC DNA]</scope>
    <source>
        <strain evidence="3">JCM 19241</strain>
    </source>
</reference>
<protein>
    <submittedName>
        <fullName evidence="2">Uncharacterized protein</fullName>
    </submittedName>
</protein>
<evidence type="ECO:0000313" key="2">
    <source>
        <dbReference type="EMBL" id="GAM77047.1"/>
    </source>
</evidence>
<dbReference type="Proteomes" id="UP000031666">
    <property type="component" value="Unassembled WGS sequence"/>
</dbReference>
<sequence length="164" mass="17974">MKSKIIPACIAIASLSYLPSALCSEQNQVDNQPWLVPETSPHKVFMTADSSSGEQFDVWQMDTGYAYSVMDNVDLYVATRISNAGDNTPSRGFLSGVNYHFNEKLSLNSAIYTAPSNSEGSKLNEGVSAEVSGKYMLTDTLNLKATLEHEEWQSGIEVKLGFSF</sequence>
<gene>
    <name evidence="2" type="ORF">JCM19241_5943</name>
</gene>
<proteinExistence type="predicted"/>
<keyword evidence="1" id="KW-0732">Signal</keyword>
<reference evidence="2 3" key="1">
    <citation type="submission" date="2015-01" db="EMBL/GenBank/DDBJ databases">
        <title>Vibrio sp. C94 JCM 19241 whole genome shotgun sequence.</title>
        <authorList>
            <person name="Sawabe T."/>
            <person name="Meirelles P."/>
            <person name="Feng G."/>
            <person name="Sayaka M."/>
            <person name="Hattori M."/>
            <person name="Ohkuma M."/>
        </authorList>
    </citation>
    <scope>NUCLEOTIDE SEQUENCE [LARGE SCALE GENOMIC DNA]</scope>
    <source>
        <strain evidence="3">JCM 19241</strain>
    </source>
</reference>
<evidence type="ECO:0000313" key="3">
    <source>
        <dbReference type="Proteomes" id="UP000031666"/>
    </source>
</evidence>
<dbReference type="PIRSF" id="PIRSF028680">
    <property type="entry name" value="UCP028680"/>
    <property type="match status" value="1"/>
</dbReference>
<feature type="signal peptide" evidence="1">
    <location>
        <begin position="1"/>
        <end position="23"/>
    </location>
</feature>
<dbReference type="AlphaFoldDB" id="A0A0B8QJ20"/>
<comment type="caution">
    <text evidence="2">The sequence shown here is derived from an EMBL/GenBank/DDBJ whole genome shotgun (WGS) entry which is preliminary data.</text>
</comment>
<dbReference type="InterPro" id="IPR016895">
    <property type="entry name" value="UCP028680"/>
</dbReference>
<organism evidence="2 3">
    <name type="scientific">Vibrio ishigakensis</name>
    <dbReference type="NCBI Taxonomy" id="1481914"/>
    <lineage>
        <taxon>Bacteria</taxon>
        <taxon>Pseudomonadati</taxon>
        <taxon>Pseudomonadota</taxon>
        <taxon>Gammaproteobacteria</taxon>
        <taxon>Vibrionales</taxon>
        <taxon>Vibrionaceae</taxon>
        <taxon>Vibrio</taxon>
    </lineage>
</organism>
<dbReference type="EMBL" id="BBSC01000007">
    <property type="protein sequence ID" value="GAM77047.1"/>
    <property type="molecule type" value="Genomic_DNA"/>
</dbReference>
<accession>A0A0B8QJ20</accession>